<gene>
    <name evidence="2" type="ORF">GIY11_02140</name>
</gene>
<reference evidence="2 3" key="1">
    <citation type="submission" date="2019-11" db="EMBL/GenBank/DDBJ databases">
        <title>Characterisation of Fundicoccus ignavus gen. nov. sp. nov., a novel genus of the family Aerococcaceae isolated from bulk tank milk.</title>
        <authorList>
            <person name="Siebert A."/>
            <person name="Huptas C."/>
            <person name="Wenning M."/>
            <person name="Scherer S."/>
            <person name="Doll E.V."/>
        </authorList>
    </citation>
    <scope>NUCLEOTIDE SEQUENCE [LARGE SCALE GENOMIC DNA]</scope>
    <source>
        <strain evidence="2 3">DSM 109653</strain>
    </source>
</reference>
<feature type="transmembrane region" description="Helical" evidence="1">
    <location>
        <begin position="334"/>
        <end position="353"/>
    </location>
</feature>
<feature type="transmembrane region" description="Helical" evidence="1">
    <location>
        <begin position="134"/>
        <end position="154"/>
    </location>
</feature>
<feature type="transmembrane region" description="Helical" evidence="1">
    <location>
        <begin position="365"/>
        <end position="382"/>
    </location>
</feature>
<organism evidence="2 3">
    <name type="scientific">Fundicoccus ignavus</name>
    <dbReference type="NCBI Taxonomy" id="2664442"/>
    <lineage>
        <taxon>Bacteria</taxon>
        <taxon>Bacillati</taxon>
        <taxon>Bacillota</taxon>
        <taxon>Bacilli</taxon>
        <taxon>Lactobacillales</taxon>
        <taxon>Aerococcaceae</taxon>
        <taxon>Fundicoccus</taxon>
    </lineage>
</organism>
<proteinExistence type="predicted"/>
<dbReference type="EMBL" id="WJQR01000002">
    <property type="protein sequence ID" value="MRI80829.1"/>
    <property type="molecule type" value="Genomic_DNA"/>
</dbReference>
<sequence length="419" mass="47943">MTMLKAKYNVGSFHLIILALIILVRCGFFDYFAMNDTLVGSLRVRDIYFVLEITWAVVVFVFFKGFTVRGTFVIPILLLGLLELLSSLISFFYFSQPLQLGILAQSSIISGFAIYFALNTLIQRGRITFESVFRLVKVICVIQLICNTAAWLVYSTTGTLIFPGVKLYTERYGSPRIVFMQVEMIALLISVSLNAVLHKKNPIRNMILVVWGGIYFMIFAKLRASTVAITISLVVVILCWRKAGIKKGAIFLFATMLIFMFAEEIPIIQDIILTLTDNTGTTVNTMEIREAAQTYYFTKYKQSPLVGWGYPHTNWDAAFMGQGKAYGYVFSDNGIFSFLYIYGSLGLIWLLYLLSKYVKCSRHKYLKYSDYALIFWGVYQFVMMTTGMFWIVGSYQISFVLMLIYAQEYTSSDFKMKNK</sequence>
<feature type="transmembrane region" description="Helical" evidence="1">
    <location>
        <begin position="226"/>
        <end position="243"/>
    </location>
</feature>
<dbReference type="AlphaFoldDB" id="A0A844BTH4"/>
<feature type="transmembrane region" description="Helical" evidence="1">
    <location>
        <begin position="174"/>
        <end position="196"/>
    </location>
</feature>
<feature type="transmembrane region" description="Helical" evidence="1">
    <location>
        <begin position="203"/>
        <end position="220"/>
    </location>
</feature>
<keyword evidence="1" id="KW-1133">Transmembrane helix</keyword>
<feature type="transmembrane region" description="Helical" evidence="1">
    <location>
        <begin position="250"/>
        <end position="268"/>
    </location>
</feature>
<feature type="transmembrane region" description="Helical" evidence="1">
    <location>
        <begin position="12"/>
        <end position="34"/>
    </location>
</feature>
<dbReference type="Proteomes" id="UP000469870">
    <property type="component" value="Unassembled WGS sequence"/>
</dbReference>
<dbReference type="RefSeq" id="WP_153861310.1">
    <property type="nucleotide sequence ID" value="NZ_WJQR01000002.1"/>
</dbReference>
<evidence type="ECO:0008006" key="4">
    <source>
        <dbReference type="Google" id="ProtNLM"/>
    </source>
</evidence>
<protein>
    <recommendedName>
        <fullName evidence="4">O-antigen ligase domain-containing protein</fullName>
    </recommendedName>
</protein>
<comment type="caution">
    <text evidence="2">The sequence shown here is derived from an EMBL/GenBank/DDBJ whole genome shotgun (WGS) entry which is preliminary data.</text>
</comment>
<evidence type="ECO:0000313" key="3">
    <source>
        <dbReference type="Proteomes" id="UP000469870"/>
    </source>
</evidence>
<name>A0A844BTH4_9LACT</name>
<keyword evidence="1" id="KW-0812">Transmembrane</keyword>
<keyword evidence="1" id="KW-0472">Membrane</keyword>
<evidence type="ECO:0000313" key="2">
    <source>
        <dbReference type="EMBL" id="MRI80829.1"/>
    </source>
</evidence>
<evidence type="ECO:0000256" key="1">
    <source>
        <dbReference type="SAM" id="Phobius"/>
    </source>
</evidence>
<accession>A0A844BTH4</accession>
<feature type="transmembrane region" description="Helical" evidence="1">
    <location>
        <begin position="100"/>
        <end position="122"/>
    </location>
</feature>
<feature type="transmembrane region" description="Helical" evidence="1">
    <location>
        <begin position="72"/>
        <end position="94"/>
    </location>
</feature>
<feature type="transmembrane region" description="Helical" evidence="1">
    <location>
        <begin position="46"/>
        <end position="63"/>
    </location>
</feature>